<feature type="region of interest" description="Disordered" evidence="4">
    <location>
        <begin position="1"/>
        <end position="107"/>
    </location>
</feature>
<reference evidence="6" key="2">
    <citation type="journal article" date="2023" name="IMA Fungus">
        <title>Comparative genomic study of the Penicillium genus elucidates a diverse pangenome and 15 lateral gene transfer events.</title>
        <authorList>
            <person name="Petersen C."/>
            <person name="Sorensen T."/>
            <person name="Nielsen M.R."/>
            <person name="Sondergaard T.E."/>
            <person name="Sorensen J.L."/>
            <person name="Fitzpatrick D.A."/>
            <person name="Frisvad J.C."/>
            <person name="Nielsen K.L."/>
        </authorList>
    </citation>
    <scope>NUCLEOTIDE SEQUENCE</scope>
    <source>
        <strain evidence="6">IBT 21917</strain>
    </source>
</reference>
<feature type="domain" description="Association with the SNF1 complex (ASC)" evidence="5">
    <location>
        <begin position="344"/>
        <end position="451"/>
    </location>
</feature>
<dbReference type="GO" id="GO:0007165">
    <property type="term" value="P:signal transduction"/>
    <property type="evidence" value="ECO:0007669"/>
    <property type="project" value="UniProtKB-ARBA"/>
</dbReference>
<dbReference type="EMBL" id="JAPQKO010000002">
    <property type="protein sequence ID" value="KAJ5180270.1"/>
    <property type="molecule type" value="Genomic_DNA"/>
</dbReference>
<keyword evidence="3" id="KW-0963">Cytoplasm</keyword>
<dbReference type="InterPro" id="IPR014756">
    <property type="entry name" value="Ig_E-set"/>
</dbReference>
<evidence type="ECO:0000256" key="1">
    <source>
        <dbReference type="ARBA" id="ARBA00004496"/>
    </source>
</evidence>
<reference evidence="6" key="1">
    <citation type="submission" date="2022-11" db="EMBL/GenBank/DDBJ databases">
        <authorList>
            <person name="Petersen C."/>
        </authorList>
    </citation>
    <scope>NUCLEOTIDE SEQUENCE</scope>
    <source>
        <strain evidence="6">IBT 21917</strain>
    </source>
</reference>
<dbReference type="SMART" id="SM01010">
    <property type="entry name" value="AMPKBI"/>
    <property type="match status" value="1"/>
</dbReference>
<protein>
    <recommendedName>
        <fullName evidence="5">Association with the SNF1 complex (ASC) domain-containing protein</fullName>
    </recommendedName>
</protein>
<dbReference type="GO" id="GO:0005634">
    <property type="term" value="C:nucleus"/>
    <property type="evidence" value="ECO:0007669"/>
    <property type="project" value="TreeGrafter"/>
</dbReference>
<keyword evidence="7" id="KW-1185">Reference proteome</keyword>
<dbReference type="Gene3D" id="6.20.250.60">
    <property type="match status" value="1"/>
</dbReference>
<evidence type="ECO:0000313" key="6">
    <source>
        <dbReference type="EMBL" id="KAJ5180270.1"/>
    </source>
</evidence>
<feature type="compositionally biased region" description="Basic and acidic residues" evidence="4">
    <location>
        <begin position="299"/>
        <end position="309"/>
    </location>
</feature>
<dbReference type="InterPro" id="IPR050827">
    <property type="entry name" value="CRP1_MDG1_kinase"/>
</dbReference>
<proteinExistence type="inferred from homology"/>
<accession>A0A9W9INQ7</accession>
<dbReference type="Proteomes" id="UP001146351">
    <property type="component" value="Unassembled WGS sequence"/>
</dbReference>
<dbReference type="PANTHER" id="PTHR10343">
    <property type="entry name" value="5'-AMP-ACTIVATED PROTEIN KINASE , BETA SUBUNIT"/>
    <property type="match status" value="1"/>
</dbReference>
<dbReference type="SUPFAM" id="SSF81296">
    <property type="entry name" value="E set domains"/>
    <property type="match status" value="1"/>
</dbReference>
<dbReference type="InterPro" id="IPR013783">
    <property type="entry name" value="Ig-like_fold"/>
</dbReference>
<comment type="caution">
    <text evidence="6">The sequence shown here is derived from an EMBL/GenBank/DDBJ whole genome shotgun (WGS) entry which is preliminary data.</text>
</comment>
<evidence type="ECO:0000256" key="4">
    <source>
        <dbReference type="SAM" id="MobiDB-lite"/>
    </source>
</evidence>
<feature type="compositionally biased region" description="Polar residues" evidence="4">
    <location>
        <begin position="29"/>
        <end position="50"/>
    </location>
</feature>
<dbReference type="PANTHER" id="PTHR10343:SF84">
    <property type="entry name" value="5'-AMP-ACTIVATED PROTEIN KINASE SUBUNIT BETA-1"/>
    <property type="match status" value="1"/>
</dbReference>
<name>A0A9W9INQ7_9EURO</name>
<dbReference type="FunFam" id="2.60.40.10:FF:000562">
    <property type="entry name" value="Snf1 kinase complex beta-subunit Gal83"/>
    <property type="match status" value="1"/>
</dbReference>
<organism evidence="6 7">
    <name type="scientific">Penicillium capsulatum</name>
    <dbReference type="NCBI Taxonomy" id="69766"/>
    <lineage>
        <taxon>Eukaryota</taxon>
        <taxon>Fungi</taxon>
        <taxon>Dikarya</taxon>
        <taxon>Ascomycota</taxon>
        <taxon>Pezizomycotina</taxon>
        <taxon>Eurotiomycetes</taxon>
        <taxon>Eurotiomycetidae</taxon>
        <taxon>Eurotiales</taxon>
        <taxon>Aspergillaceae</taxon>
        <taxon>Penicillium</taxon>
    </lineage>
</organism>
<comment type="similarity">
    <text evidence="2">Belongs to the 5'-AMP-activated protein kinase beta subunit family.</text>
</comment>
<evidence type="ECO:0000313" key="7">
    <source>
        <dbReference type="Proteomes" id="UP001146351"/>
    </source>
</evidence>
<dbReference type="Gene3D" id="2.60.40.10">
    <property type="entry name" value="Immunoglobulins"/>
    <property type="match status" value="1"/>
</dbReference>
<dbReference type="InterPro" id="IPR037256">
    <property type="entry name" value="ASC_dom_sf"/>
</dbReference>
<feature type="region of interest" description="Disordered" evidence="4">
    <location>
        <begin position="299"/>
        <end position="353"/>
    </location>
</feature>
<gene>
    <name evidence="6" type="ORF">N7492_003480</name>
</gene>
<dbReference type="CDD" id="cd02859">
    <property type="entry name" value="E_set_AMPKbeta_like_N"/>
    <property type="match status" value="1"/>
</dbReference>
<evidence type="ECO:0000256" key="2">
    <source>
        <dbReference type="ARBA" id="ARBA00010926"/>
    </source>
</evidence>
<comment type="subcellular location">
    <subcellularLocation>
        <location evidence="1">Cytoplasm</location>
    </subcellularLocation>
</comment>
<dbReference type="GO" id="GO:0031588">
    <property type="term" value="C:nucleotide-activated protein kinase complex"/>
    <property type="evidence" value="ECO:0007669"/>
    <property type="project" value="TreeGrafter"/>
</dbReference>
<dbReference type="GO" id="GO:0019901">
    <property type="term" value="F:protein kinase binding"/>
    <property type="evidence" value="ECO:0007669"/>
    <property type="project" value="TreeGrafter"/>
</dbReference>
<dbReference type="Pfam" id="PF16561">
    <property type="entry name" value="AMPK1_CBM"/>
    <property type="match status" value="1"/>
</dbReference>
<dbReference type="Pfam" id="PF04739">
    <property type="entry name" value="AMPKBI"/>
    <property type="match status" value="1"/>
</dbReference>
<dbReference type="SUPFAM" id="SSF160219">
    <property type="entry name" value="AMPKBI-like"/>
    <property type="match status" value="1"/>
</dbReference>
<evidence type="ECO:0000256" key="3">
    <source>
        <dbReference type="ARBA" id="ARBA00022490"/>
    </source>
</evidence>
<dbReference type="InterPro" id="IPR006828">
    <property type="entry name" value="ASC_dom"/>
</dbReference>
<sequence>MGNNPSKPPAADAPPGHIPSVSSERRATRQPSSHAVPTSKTTAANPSATRESAAGHSATYQGYVQRLQSRDATESPIRSPARSHKYDDRRTESIQTKEIPSQDLSDPVQVPVARHAPGRDAMPPSAPPLNSYYNASTHLQRPPRMPLPIGDATTTPGSPISGPEDSHIQSMPADRLLDEQMNLEASNLNNNTLDGDGIVDQLEPYTTSGVGKAVPTNIEWTAAAQKVYVTGTFVNWEKKFRLHKSENDGRMLTTLNLRPGTHHLKFIVDGEMRASDTLPTAVDFTNHLVNYVEISADDARQDVEKDKSHVPSGDRTPQAVPDSSKEGQSDDAADDPPKKEESEEEIPPGEFGSAIPQFLADLDKEEDSPAYLQAANVIGDTPTPPSLPLFLGKSILNSTTPTKDDSSVLNYPNHTVLNHLATSSIKNGVLATSVTTRYKRKYVTTILYKPTGDITG</sequence>
<feature type="compositionally biased region" description="Pro residues" evidence="4">
    <location>
        <begin position="1"/>
        <end position="12"/>
    </location>
</feature>
<dbReference type="AlphaFoldDB" id="A0A9W9INQ7"/>
<dbReference type="OrthoDB" id="531008at2759"/>
<evidence type="ECO:0000259" key="5">
    <source>
        <dbReference type="SMART" id="SM01010"/>
    </source>
</evidence>
<dbReference type="GO" id="GO:0005737">
    <property type="term" value="C:cytoplasm"/>
    <property type="evidence" value="ECO:0007669"/>
    <property type="project" value="UniProtKB-SubCell"/>
</dbReference>
<feature type="compositionally biased region" description="Polar residues" evidence="4">
    <location>
        <begin position="93"/>
        <end position="104"/>
    </location>
</feature>
<dbReference type="InterPro" id="IPR032640">
    <property type="entry name" value="AMPK1_CBM"/>
</dbReference>